<accession>A0A8W8IDT3</accession>
<feature type="region of interest" description="Disordered" evidence="1">
    <location>
        <begin position="178"/>
        <end position="235"/>
    </location>
</feature>
<protein>
    <submittedName>
        <fullName evidence="4">Uncharacterized protein</fullName>
    </submittedName>
</protein>
<proteinExistence type="predicted"/>
<evidence type="ECO:0000256" key="2">
    <source>
        <dbReference type="SAM" id="Phobius"/>
    </source>
</evidence>
<organism evidence="4 5">
    <name type="scientific">Magallana gigas</name>
    <name type="common">Pacific oyster</name>
    <name type="synonym">Crassostrea gigas</name>
    <dbReference type="NCBI Taxonomy" id="29159"/>
    <lineage>
        <taxon>Eukaryota</taxon>
        <taxon>Metazoa</taxon>
        <taxon>Spiralia</taxon>
        <taxon>Lophotrochozoa</taxon>
        <taxon>Mollusca</taxon>
        <taxon>Bivalvia</taxon>
        <taxon>Autobranchia</taxon>
        <taxon>Pteriomorphia</taxon>
        <taxon>Ostreida</taxon>
        <taxon>Ostreoidea</taxon>
        <taxon>Ostreidae</taxon>
        <taxon>Magallana</taxon>
    </lineage>
</organism>
<evidence type="ECO:0000256" key="3">
    <source>
        <dbReference type="SAM" id="SignalP"/>
    </source>
</evidence>
<evidence type="ECO:0000313" key="5">
    <source>
        <dbReference type="Proteomes" id="UP000005408"/>
    </source>
</evidence>
<feature type="transmembrane region" description="Helical" evidence="2">
    <location>
        <begin position="138"/>
        <end position="161"/>
    </location>
</feature>
<feature type="transmembrane region" description="Helical" evidence="2">
    <location>
        <begin position="110"/>
        <end position="132"/>
    </location>
</feature>
<dbReference type="AlphaFoldDB" id="A0A8W8IDT3"/>
<keyword evidence="2" id="KW-1133">Transmembrane helix</keyword>
<keyword evidence="2" id="KW-0812">Transmembrane</keyword>
<dbReference type="GeneID" id="105343816"/>
<feature type="chain" id="PRO_5036495974" evidence="3">
    <location>
        <begin position="30"/>
        <end position="256"/>
    </location>
</feature>
<dbReference type="RefSeq" id="XP_011449605.3">
    <property type="nucleotide sequence ID" value="XM_011451303.4"/>
</dbReference>
<feature type="transmembrane region" description="Helical" evidence="2">
    <location>
        <begin position="80"/>
        <end position="98"/>
    </location>
</feature>
<evidence type="ECO:0000313" key="4">
    <source>
        <dbReference type="EnsemblMetazoa" id="G13705.3:cds"/>
    </source>
</evidence>
<sequence>MACCGYASGWAKLSLGCLALASLFQVVAWSTPSWMIGASGGTTTRVGLWKTRICTSVCVESSVDISYKNDAFRTTQAMETIAFILLLLMPILAGVYVMSDRFRTRTIASWCMTGCFVTAAFMLMGMIAWLVYVTDPWAVSYSFGFSIIALVLVAISGILLIPDVDENNSYRICADCTTSGPSDRTKTRSVSPDMSTGRSLSRNDRTTPLNSRSEYDQMPRPMLTPVEKTGSANRNLRPATFNNISAVTLQRDRAGY</sequence>
<dbReference type="KEGG" id="crg:105343816"/>
<evidence type="ECO:0000256" key="1">
    <source>
        <dbReference type="SAM" id="MobiDB-lite"/>
    </source>
</evidence>
<reference evidence="4" key="1">
    <citation type="submission" date="2022-08" db="UniProtKB">
        <authorList>
            <consortium name="EnsemblMetazoa"/>
        </authorList>
    </citation>
    <scope>IDENTIFICATION</scope>
    <source>
        <strain evidence="4">05x7-T-G4-1.051#20</strain>
    </source>
</reference>
<keyword evidence="2" id="KW-0472">Membrane</keyword>
<feature type="signal peptide" evidence="3">
    <location>
        <begin position="1"/>
        <end position="29"/>
    </location>
</feature>
<dbReference type="EnsemblMetazoa" id="G13705.3">
    <property type="protein sequence ID" value="G13705.3:cds"/>
    <property type="gene ID" value="G13705"/>
</dbReference>
<feature type="compositionally biased region" description="Polar residues" evidence="1">
    <location>
        <begin position="178"/>
        <end position="212"/>
    </location>
</feature>
<keyword evidence="5" id="KW-1185">Reference proteome</keyword>
<dbReference type="Proteomes" id="UP000005408">
    <property type="component" value="Unassembled WGS sequence"/>
</dbReference>
<keyword evidence="3" id="KW-0732">Signal</keyword>
<name>A0A8W8IDT3_MAGGI</name>